<protein>
    <recommendedName>
        <fullName evidence="8">Peptidase S54 rhomboid domain-containing protein</fullName>
    </recommendedName>
</protein>
<evidence type="ECO:0000256" key="2">
    <source>
        <dbReference type="ARBA" id="ARBA00009045"/>
    </source>
</evidence>
<feature type="transmembrane region" description="Helical" evidence="7">
    <location>
        <begin position="255"/>
        <end position="275"/>
    </location>
</feature>
<proteinExistence type="inferred from homology"/>
<keyword evidence="6 7" id="KW-0472">Membrane</keyword>
<evidence type="ECO:0000256" key="6">
    <source>
        <dbReference type="ARBA" id="ARBA00023136"/>
    </source>
</evidence>
<evidence type="ECO:0000259" key="8">
    <source>
        <dbReference type="Pfam" id="PF01694"/>
    </source>
</evidence>
<keyword evidence="3 7" id="KW-0812">Transmembrane</keyword>
<dbReference type="InterPro" id="IPR050925">
    <property type="entry name" value="Rhomboid_protease_S54"/>
</dbReference>
<feature type="transmembrane region" description="Helical" evidence="7">
    <location>
        <begin position="169"/>
        <end position="189"/>
    </location>
</feature>
<dbReference type="PANTHER" id="PTHR43731:SF14">
    <property type="entry name" value="PRESENILIN-ASSOCIATED RHOMBOID-LIKE PROTEIN, MITOCHONDRIAL"/>
    <property type="match status" value="1"/>
</dbReference>
<accession>A0ABP0D417</accession>
<comment type="caution">
    <text evidence="9">The sequence shown here is derived from an EMBL/GenBank/DDBJ whole genome shotgun (WGS) entry which is preliminary data.</text>
</comment>
<evidence type="ECO:0000256" key="4">
    <source>
        <dbReference type="ARBA" id="ARBA00022801"/>
    </source>
</evidence>
<feature type="domain" description="Peptidase S54 rhomboid" evidence="8">
    <location>
        <begin position="127"/>
        <end position="276"/>
    </location>
</feature>
<evidence type="ECO:0000313" key="10">
    <source>
        <dbReference type="Proteomes" id="UP001642501"/>
    </source>
</evidence>
<evidence type="ECO:0000313" key="9">
    <source>
        <dbReference type="EMBL" id="CAK7262968.1"/>
    </source>
</evidence>
<dbReference type="EMBL" id="CAWUOM010000003">
    <property type="protein sequence ID" value="CAK7262968.1"/>
    <property type="molecule type" value="Genomic_DNA"/>
</dbReference>
<gene>
    <name evidence="9" type="ORF">SEPCBS57363_000329</name>
</gene>
<reference evidence="9 10" key="1">
    <citation type="submission" date="2024-01" db="EMBL/GenBank/DDBJ databases">
        <authorList>
            <person name="Allen C."/>
            <person name="Tagirdzhanova G."/>
        </authorList>
    </citation>
    <scope>NUCLEOTIDE SEQUENCE [LARGE SCALE GENOMIC DNA]</scope>
    <source>
        <strain evidence="9 10">CBS 573.63</strain>
    </source>
</reference>
<dbReference type="InterPro" id="IPR035952">
    <property type="entry name" value="Rhomboid-like_sf"/>
</dbReference>
<dbReference type="Gene3D" id="1.20.1540.10">
    <property type="entry name" value="Rhomboid-like"/>
    <property type="match status" value="1"/>
</dbReference>
<comment type="subcellular location">
    <subcellularLocation>
        <location evidence="1">Membrane</location>
        <topology evidence="1">Multi-pass membrane protein</topology>
    </subcellularLocation>
</comment>
<comment type="similarity">
    <text evidence="2">Belongs to the peptidase S54 family.</text>
</comment>
<dbReference type="SUPFAM" id="SSF144091">
    <property type="entry name" value="Rhomboid-like"/>
    <property type="match status" value="1"/>
</dbReference>
<evidence type="ECO:0000256" key="7">
    <source>
        <dbReference type="SAM" id="Phobius"/>
    </source>
</evidence>
<name>A0ABP0D417_9PEZI</name>
<feature type="transmembrane region" description="Helical" evidence="7">
    <location>
        <begin position="201"/>
        <end position="218"/>
    </location>
</feature>
<dbReference type="PANTHER" id="PTHR43731">
    <property type="entry name" value="RHOMBOID PROTEASE"/>
    <property type="match status" value="1"/>
</dbReference>
<dbReference type="Proteomes" id="UP001642501">
    <property type="component" value="Unassembled WGS sequence"/>
</dbReference>
<keyword evidence="4" id="KW-0378">Hydrolase</keyword>
<feature type="transmembrane region" description="Helical" evidence="7">
    <location>
        <begin position="224"/>
        <end position="243"/>
    </location>
</feature>
<evidence type="ECO:0000256" key="1">
    <source>
        <dbReference type="ARBA" id="ARBA00004141"/>
    </source>
</evidence>
<feature type="transmembrane region" description="Helical" evidence="7">
    <location>
        <begin position="12"/>
        <end position="33"/>
    </location>
</feature>
<keyword evidence="5 7" id="KW-1133">Transmembrane helix</keyword>
<evidence type="ECO:0000256" key="3">
    <source>
        <dbReference type="ARBA" id="ARBA00022692"/>
    </source>
</evidence>
<sequence length="305" mass="32951">MNTYHRLPPVRLFRPALWCVTAVGTIYTVCGFVDARQRTARIDEITRRRREAYYGLPPWPSGPSSPPPSSSFASTIADLPGPTKLMAGLVATNVGVFAMERLLPQTSALFSHVPAGAAAGGLHTNLTLLTSAFGHVGVPHLLLNMYGLAQFLPPVANSRTFDGSAPHLAAFYLSAGILSSYAFQVASVWPRPMDRMIPARGASGAVMAIVGAFGMAYPDRQLGVILIPLSLPASQFLLGLTAFETYGLFVGFKRLPLAHAAHLAGLAMGSAYVYFNGQRHIWAPVQRWTFSSYSKLAQMFKKKGR</sequence>
<evidence type="ECO:0000256" key="5">
    <source>
        <dbReference type="ARBA" id="ARBA00022989"/>
    </source>
</evidence>
<keyword evidence="10" id="KW-1185">Reference proteome</keyword>
<dbReference type="InterPro" id="IPR022764">
    <property type="entry name" value="Peptidase_S54_rhomboid_dom"/>
</dbReference>
<organism evidence="9 10">
    <name type="scientific">Sporothrix epigloea</name>
    <dbReference type="NCBI Taxonomy" id="1892477"/>
    <lineage>
        <taxon>Eukaryota</taxon>
        <taxon>Fungi</taxon>
        <taxon>Dikarya</taxon>
        <taxon>Ascomycota</taxon>
        <taxon>Pezizomycotina</taxon>
        <taxon>Sordariomycetes</taxon>
        <taxon>Sordariomycetidae</taxon>
        <taxon>Ophiostomatales</taxon>
        <taxon>Ophiostomataceae</taxon>
        <taxon>Sporothrix</taxon>
    </lineage>
</organism>
<dbReference type="Pfam" id="PF01694">
    <property type="entry name" value="Rhomboid"/>
    <property type="match status" value="1"/>
</dbReference>